<gene>
    <name evidence="1" type="primary">ROY1_2</name>
    <name evidence="1" type="ORF">GRS66_010071</name>
</gene>
<evidence type="ECO:0000313" key="1">
    <source>
        <dbReference type="EMBL" id="QID87396.1"/>
    </source>
</evidence>
<evidence type="ECO:0000313" key="2">
    <source>
        <dbReference type="Proteomes" id="UP000501346"/>
    </source>
</evidence>
<dbReference type="AlphaFoldDB" id="A0A6C1EDG2"/>
<sequence length="553" mass="63685">MAFQDQDLLIVLSYTSKFLNQNDLLNLSLVSKQVHNVVAIPSLYNNIHITRNPVLRTAKWLLEGGKTYVSGYRSVLKTGDKNDIFVYDRVERLLEASHLKLIKQITIDNDIFHHREEGLQLLQRLVNEITDLNVVEILDIKDPGLFEVCSKKYHDLTSLKKRIVRDEAAFKSFKSLENLKSLEWDLPASLDLQDIITPEIGGLLTRKLDGGELAIKDEAYSSLRVFDYFDFSNIRFKNLRRLKFNHVHKQSDADTVSVRLASHALKDVVNLSNLKALELEFSCEVDDCKCDDEFLQSIAGDLVSLTSLGLIEKTFVKQGHHYMDENWDLVINKFILNLPNVGQNLRVLSIRHDPPLNGKGIDTVDGNLLRRKKLYETVLPKLTSLETIIAPTMLQSISSYEMYACDILWNGCKCGFCSKYLPLFDKYIMNHQYFSAPDARYLDIIPIVFAAYVGNSLAKRFESQKNWDLGLLQFAPEDIAWNFHGFERIHHFASYECYFDESSFEPLATVISHFFYPYMNYLIKVLPSLRQAMLSGIYFNVNPELHAYESIYD</sequence>
<dbReference type="Proteomes" id="UP000501346">
    <property type="component" value="Chromosome SeXIII-ScXIII"/>
</dbReference>
<organism evidence="1 2">
    <name type="scientific">Saccharomyces pastorianus</name>
    <name type="common">Lager yeast</name>
    <name type="synonym">Saccharomyces cerevisiae x Saccharomyces eubayanus</name>
    <dbReference type="NCBI Taxonomy" id="27292"/>
    <lineage>
        <taxon>Eukaryota</taxon>
        <taxon>Fungi</taxon>
        <taxon>Dikarya</taxon>
        <taxon>Ascomycota</taxon>
        <taxon>Saccharomycotina</taxon>
        <taxon>Saccharomycetes</taxon>
        <taxon>Saccharomycetales</taxon>
        <taxon>Saccharomycetaceae</taxon>
        <taxon>Saccharomyces</taxon>
    </lineage>
</organism>
<dbReference type="EMBL" id="CP049010">
    <property type="protein sequence ID" value="QID87396.1"/>
    <property type="molecule type" value="Genomic_DNA"/>
</dbReference>
<proteinExistence type="predicted"/>
<dbReference type="OrthoDB" id="3976101at2759"/>
<reference evidence="1 2" key="1">
    <citation type="journal article" date="2019" name="BMC Genomics">
        <title>Chromosome level assembly and comparative genome analysis confirm lager-brewing yeasts originated from a single hybridization.</title>
        <authorList>
            <person name="Salazar A.N."/>
            <person name="Gorter de Vries A.R."/>
            <person name="van den Broek M."/>
            <person name="Brouwers N."/>
            <person name="de la Torre Cortes P."/>
            <person name="Kuijpers N.G.A."/>
            <person name="Daran J.G."/>
            <person name="Abeel T."/>
        </authorList>
    </citation>
    <scope>NUCLEOTIDE SEQUENCE [LARGE SCALE GENOMIC DNA]</scope>
    <source>
        <strain evidence="1 2">CBS 1483</strain>
    </source>
</reference>
<accession>A0A6C1EDG2</accession>
<keyword evidence="2" id="KW-1185">Reference proteome</keyword>
<protein>
    <submittedName>
        <fullName evidence="1">GTPase inhibitor</fullName>
    </submittedName>
</protein>
<name>A0A6C1EDG2_SACPS</name>